<dbReference type="Proteomes" id="UP000199666">
    <property type="component" value="Unassembled WGS sequence"/>
</dbReference>
<accession>A0A1I2T978</accession>
<proteinExistence type="predicted"/>
<evidence type="ECO:0000313" key="3">
    <source>
        <dbReference type="EMBL" id="SFG61563.1"/>
    </source>
</evidence>
<protein>
    <recommendedName>
        <fullName evidence="2">DUF4397 domain-containing protein</fullName>
    </recommendedName>
</protein>
<dbReference type="STRING" id="414048.SAMN04489864_101268"/>
<organism evidence="3 4">
    <name type="scientific">Pedobacter insulae</name>
    <dbReference type="NCBI Taxonomy" id="414048"/>
    <lineage>
        <taxon>Bacteria</taxon>
        <taxon>Pseudomonadati</taxon>
        <taxon>Bacteroidota</taxon>
        <taxon>Sphingobacteriia</taxon>
        <taxon>Sphingobacteriales</taxon>
        <taxon>Sphingobacteriaceae</taxon>
        <taxon>Pedobacter</taxon>
    </lineage>
</organism>
<reference evidence="3 4" key="1">
    <citation type="submission" date="2016-10" db="EMBL/GenBank/DDBJ databases">
        <authorList>
            <person name="de Groot N.N."/>
        </authorList>
    </citation>
    <scope>NUCLEOTIDE SEQUENCE [LARGE SCALE GENOMIC DNA]</scope>
    <source>
        <strain evidence="3 4">DSM 18684</strain>
    </source>
</reference>
<evidence type="ECO:0000259" key="2">
    <source>
        <dbReference type="Pfam" id="PF14344"/>
    </source>
</evidence>
<evidence type="ECO:0000256" key="1">
    <source>
        <dbReference type="SAM" id="SignalP"/>
    </source>
</evidence>
<gene>
    <name evidence="3" type="ORF">SAMN04489864_101268</name>
</gene>
<feature type="domain" description="DUF4397" evidence="2">
    <location>
        <begin position="36"/>
        <end position="148"/>
    </location>
</feature>
<dbReference type="InterPro" id="IPR025510">
    <property type="entry name" value="DUF4397"/>
</dbReference>
<sequence>MAYRIPTRLFSFFVLFSFVAFNACKKADNPPNADGAYIRFINTSPTLGTYNIYFDDKIVNTMAVPFGGTVSYKPYVAGSYSVKYTTATNPESILTKQISLASKKIYSLYLVDKDDKLDALLVTDDASATSTTKAFVKFINLSPDAPALGLDIAQGASLFTNKTYKTGTEFVEVDAKAYTFEIMDSGSGTLKASLPELTLAAGRYYTIIARGMINPGPNDQGFGAQSIINQ</sequence>
<feature type="chain" id="PRO_5011767478" description="DUF4397 domain-containing protein" evidence="1">
    <location>
        <begin position="23"/>
        <end position="230"/>
    </location>
</feature>
<name>A0A1I2T978_9SPHI</name>
<dbReference type="AlphaFoldDB" id="A0A1I2T978"/>
<keyword evidence="4" id="KW-1185">Reference proteome</keyword>
<dbReference type="RefSeq" id="WP_090991751.1">
    <property type="nucleotide sequence ID" value="NZ_FOPP01000001.1"/>
</dbReference>
<keyword evidence="1" id="KW-0732">Signal</keyword>
<dbReference type="OrthoDB" id="9792011at2"/>
<dbReference type="Pfam" id="PF14344">
    <property type="entry name" value="DUF4397"/>
    <property type="match status" value="1"/>
</dbReference>
<feature type="signal peptide" evidence="1">
    <location>
        <begin position="1"/>
        <end position="22"/>
    </location>
</feature>
<evidence type="ECO:0000313" key="4">
    <source>
        <dbReference type="Proteomes" id="UP000199666"/>
    </source>
</evidence>
<dbReference type="EMBL" id="FOPP01000001">
    <property type="protein sequence ID" value="SFG61563.1"/>
    <property type="molecule type" value="Genomic_DNA"/>
</dbReference>